<evidence type="ECO:0000313" key="6">
    <source>
        <dbReference type="EMBL" id="MDP9922798.1"/>
    </source>
</evidence>
<dbReference type="PROSITE" id="PS51077">
    <property type="entry name" value="HTH_ICLR"/>
    <property type="match status" value="1"/>
</dbReference>
<dbReference type="GO" id="GO:0003700">
    <property type="term" value="F:DNA-binding transcription factor activity"/>
    <property type="evidence" value="ECO:0007669"/>
    <property type="project" value="TreeGrafter"/>
</dbReference>
<dbReference type="InterPro" id="IPR036390">
    <property type="entry name" value="WH_DNA-bd_sf"/>
</dbReference>
<dbReference type="Gene3D" id="3.30.450.40">
    <property type="match status" value="1"/>
</dbReference>
<dbReference type="AlphaFoldDB" id="A0AAW8DTA7"/>
<dbReference type="RefSeq" id="WP_307636381.1">
    <property type="nucleotide sequence ID" value="NZ_JAUSRR010000003.1"/>
</dbReference>
<dbReference type="EMBL" id="JAUSRR010000003">
    <property type="protein sequence ID" value="MDP9922798.1"/>
    <property type="molecule type" value="Genomic_DNA"/>
</dbReference>
<proteinExistence type="predicted"/>
<gene>
    <name evidence="6" type="ORF">J2W25_001819</name>
</gene>
<dbReference type="PANTHER" id="PTHR30136">
    <property type="entry name" value="HELIX-TURN-HELIX TRANSCRIPTIONAL REGULATOR, ICLR FAMILY"/>
    <property type="match status" value="1"/>
</dbReference>
<sequence length="269" mass="29063">MIRQLQNLHDIAAVRSDDPNFAGALAKGLLILQSFLRDPRPRANSELAATLGLPRPTVSRLCRTLVELGYLDRDERIDRYFIGPMAVALSYPYIVSVPMRAQARLSMQALANQVHGAASIGVAIGLDVVYIETCAYQRGTLARPDLGALRSVAETAIGRAWLGSLDDAGRQATLQKLERERPQQMARCAAAIRESLATQAQRGFATNFGDAGMGVQGVAVASRIRQGTRSLLFNCAVPGTQLRPQQLVSETGPALIELVRACERSVGIN</sequence>
<evidence type="ECO:0000259" key="5">
    <source>
        <dbReference type="PROSITE" id="PS51078"/>
    </source>
</evidence>
<dbReference type="InterPro" id="IPR036388">
    <property type="entry name" value="WH-like_DNA-bd_sf"/>
</dbReference>
<keyword evidence="2 6" id="KW-0238">DNA-binding</keyword>
<protein>
    <submittedName>
        <fullName evidence="6">DNA-binding IclR family transcriptional regulator</fullName>
    </submittedName>
</protein>
<feature type="domain" description="IclR-ED" evidence="5">
    <location>
        <begin position="85"/>
        <end position="268"/>
    </location>
</feature>
<dbReference type="PANTHER" id="PTHR30136:SF33">
    <property type="entry name" value="TRANSCRIPTIONAL REGULATORY PROTEIN"/>
    <property type="match status" value="1"/>
</dbReference>
<dbReference type="PROSITE" id="PS51078">
    <property type="entry name" value="ICLR_ED"/>
    <property type="match status" value="1"/>
</dbReference>
<evidence type="ECO:0000256" key="1">
    <source>
        <dbReference type="ARBA" id="ARBA00023015"/>
    </source>
</evidence>
<dbReference type="Gene3D" id="1.10.10.10">
    <property type="entry name" value="Winged helix-like DNA-binding domain superfamily/Winged helix DNA-binding domain"/>
    <property type="match status" value="1"/>
</dbReference>
<evidence type="ECO:0000256" key="2">
    <source>
        <dbReference type="ARBA" id="ARBA00023125"/>
    </source>
</evidence>
<dbReference type="GO" id="GO:0003677">
    <property type="term" value="F:DNA binding"/>
    <property type="evidence" value="ECO:0007669"/>
    <property type="project" value="UniProtKB-KW"/>
</dbReference>
<name>A0AAW8DTA7_9BURK</name>
<dbReference type="SMART" id="SM00346">
    <property type="entry name" value="HTH_ICLR"/>
    <property type="match status" value="1"/>
</dbReference>
<dbReference type="InterPro" id="IPR050707">
    <property type="entry name" value="HTH_MetabolicPath_Reg"/>
</dbReference>
<evidence type="ECO:0000259" key="4">
    <source>
        <dbReference type="PROSITE" id="PS51077"/>
    </source>
</evidence>
<feature type="domain" description="HTH iclR-type" evidence="4">
    <location>
        <begin position="22"/>
        <end position="84"/>
    </location>
</feature>
<dbReference type="Proteomes" id="UP001244295">
    <property type="component" value="Unassembled WGS sequence"/>
</dbReference>
<evidence type="ECO:0000256" key="3">
    <source>
        <dbReference type="ARBA" id="ARBA00023163"/>
    </source>
</evidence>
<dbReference type="InterPro" id="IPR029016">
    <property type="entry name" value="GAF-like_dom_sf"/>
</dbReference>
<dbReference type="InterPro" id="IPR005471">
    <property type="entry name" value="Tscrpt_reg_IclR_N"/>
</dbReference>
<comment type="caution">
    <text evidence="6">The sequence shown here is derived from an EMBL/GenBank/DDBJ whole genome shotgun (WGS) entry which is preliminary data.</text>
</comment>
<dbReference type="Pfam" id="PF01614">
    <property type="entry name" value="IclR_C"/>
    <property type="match status" value="1"/>
</dbReference>
<reference evidence="6" key="1">
    <citation type="submission" date="2023-07" db="EMBL/GenBank/DDBJ databases">
        <title>Sorghum-associated microbial communities from plants grown in Nebraska, USA.</title>
        <authorList>
            <person name="Schachtman D."/>
        </authorList>
    </citation>
    <scope>NUCLEOTIDE SEQUENCE</scope>
    <source>
        <strain evidence="6">DS2795</strain>
    </source>
</reference>
<dbReference type="InterPro" id="IPR014757">
    <property type="entry name" value="Tscrpt_reg_IclR_C"/>
</dbReference>
<keyword evidence="3" id="KW-0804">Transcription</keyword>
<organism evidence="6 7">
    <name type="scientific">Variovorax boronicumulans</name>
    <dbReference type="NCBI Taxonomy" id="436515"/>
    <lineage>
        <taxon>Bacteria</taxon>
        <taxon>Pseudomonadati</taxon>
        <taxon>Pseudomonadota</taxon>
        <taxon>Betaproteobacteria</taxon>
        <taxon>Burkholderiales</taxon>
        <taxon>Comamonadaceae</taxon>
        <taxon>Variovorax</taxon>
    </lineage>
</organism>
<dbReference type="SUPFAM" id="SSF55781">
    <property type="entry name" value="GAF domain-like"/>
    <property type="match status" value="1"/>
</dbReference>
<accession>A0AAW8DTA7</accession>
<evidence type="ECO:0000313" key="7">
    <source>
        <dbReference type="Proteomes" id="UP001244295"/>
    </source>
</evidence>
<keyword evidence="1" id="KW-0805">Transcription regulation</keyword>
<dbReference type="SUPFAM" id="SSF46785">
    <property type="entry name" value="Winged helix' DNA-binding domain"/>
    <property type="match status" value="1"/>
</dbReference>
<dbReference type="Pfam" id="PF09339">
    <property type="entry name" value="HTH_IclR"/>
    <property type="match status" value="1"/>
</dbReference>
<dbReference type="GO" id="GO:0045892">
    <property type="term" value="P:negative regulation of DNA-templated transcription"/>
    <property type="evidence" value="ECO:0007669"/>
    <property type="project" value="TreeGrafter"/>
</dbReference>